<dbReference type="Pfam" id="PF00331">
    <property type="entry name" value="Glyco_hydro_10"/>
    <property type="match status" value="1"/>
</dbReference>
<proteinExistence type="inferred from homology"/>
<evidence type="ECO:0000256" key="8">
    <source>
        <dbReference type="ARBA" id="ARBA00023326"/>
    </source>
</evidence>
<feature type="compositionally biased region" description="Low complexity" evidence="10">
    <location>
        <begin position="38"/>
        <end position="47"/>
    </location>
</feature>
<dbReference type="Gene3D" id="3.20.20.80">
    <property type="entry name" value="Glycosidases"/>
    <property type="match status" value="1"/>
</dbReference>
<dbReference type="PRINTS" id="PR00134">
    <property type="entry name" value="GLHYDRLASE10"/>
</dbReference>
<sequence>MLSSIKSVNVLGITDLSGGGEEAPGGDLSALSIPGGRSMSSHPASSSAVVDPDPLIRKHRTAGATLTVTANGTPLADREVVVAQRRHKFLFGCIGFDFIPLANGETATDDGERRSLGESPASGSQQVADLWFDLFNFATLPFYWGHFEPVRGRPDTERLLTTARWFADRGIPVKGHPLTWHTETAGWLMDLSNAEIAKAQVDRIRRDMTDFSGVIDMWDVINEAVIMPIFDKYDNGITRICREIGRIPMVRMVFDAAREANPHATLLLNDFDMSAAYECLIEGVLEAGIKIDVLGLQSHMHQGYWGEEKTLATIDRFARYGLPIHFTETTIVSGHIMPEEIVDLNDYQIPEWPTTPEGEARQADEIVRHYKTLLSHPAVEAMTYWGLSDGGWLGAPGGFVRADGTPKPSYDALRSLVKGEWWLPPTTMVTDADGRVRFDGFLGEYEITAGGRSVTFTLDEPGDAEVAVSL</sequence>
<keyword evidence="8 9" id="KW-0624">Polysaccharide degradation</keyword>
<evidence type="ECO:0000256" key="7">
    <source>
        <dbReference type="ARBA" id="ARBA00023295"/>
    </source>
</evidence>
<dbReference type="Proteomes" id="UP000653480">
    <property type="component" value="Unassembled WGS sequence"/>
</dbReference>
<dbReference type="PANTHER" id="PTHR31490">
    <property type="entry name" value="GLYCOSYL HYDROLASE"/>
    <property type="match status" value="1"/>
</dbReference>
<organism evidence="12 13">
    <name type="scientific">Microbispora bryophytorum</name>
    <dbReference type="NCBI Taxonomy" id="1460882"/>
    <lineage>
        <taxon>Bacteria</taxon>
        <taxon>Bacillati</taxon>
        <taxon>Actinomycetota</taxon>
        <taxon>Actinomycetes</taxon>
        <taxon>Streptosporangiales</taxon>
        <taxon>Streptosporangiaceae</taxon>
        <taxon>Microbispora</taxon>
    </lineage>
</organism>
<evidence type="ECO:0000256" key="1">
    <source>
        <dbReference type="ARBA" id="ARBA00000681"/>
    </source>
</evidence>
<keyword evidence="13" id="KW-1185">Reference proteome</keyword>
<keyword evidence="3 12" id="KW-0858">Xylan degradation</keyword>
<dbReference type="SMART" id="SM00633">
    <property type="entry name" value="Glyco_10"/>
    <property type="match status" value="1"/>
</dbReference>
<keyword evidence="5 9" id="KW-0378">Hydrolase</keyword>
<dbReference type="AlphaFoldDB" id="A0A8H9H2B1"/>
<keyword evidence="7 9" id="KW-0326">Glycosidase</keyword>
<evidence type="ECO:0000256" key="5">
    <source>
        <dbReference type="ARBA" id="ARBA00022801"/>
    </source>
</evidence>
<evidence type="ECO:0000259" key="11">
    <source>
        <dbReference type="PROSITE" id="PS51760"/>
    </source>
</evidence>
<dbReference type="GO" id="GO:0045493">
    <property type="term" value="P:xylan catabolic process"/>
    <property type="evidence" value="ECO:0007669"/>
    <property type="project" value="UniProtKB-KW"/>
</dbReference>
<reference evidence="12" key="1">
    <citation type="journal article" date="2014" name="Int. J. Syst. Evol. Microbiol.">
        <title>Complete genome sequence of Corynebacterium casei LMG S-19264T (=DSM 44701T), isolated from a smear-ripened cheese.</title>
        <authorList>
            <consortium name="US DOE Joint Genome Institute (JGI-PGF)"/>
            <person name="Walter F."/>
            <person name="Albersmeier A."/>
            <person name="Kalinowski J."/>
            <person name="Ruckert C."/>
        </authorList>
    </citation>
    <scope>NUCLEOTIDE SEQUENCE</scope>
    <source>
        <strain evidence="12">CGMCC 4.7138</strain>
    </source>
</reference>
<dbReference type="InterPro" id="IPR001000">
    <property type="entry name" value="GH10_dom"/>
</dbReference>
<dbReference type="InterPro" id="IPR044846">
    <property type="entry name" value="GH10"/>
</dbReference>
<dbReference type="EMBL" id="BMMN01000009">
    <property type="protein sequence ID" value="GGO21453.1"/>
    <property type="molecule type" value="Genomic_DNA"/>
</dbReference>
<evidence type="ECO:0000256" key="2">
    <source>
        <dbReference type="ARBA" id="ARBA00007495"/>
    </source>
</evidence>
<dbReference type="GO" id="GO:0031176">
    <property type="term" value="F:endo-1,4-beta-xylanase activity"/>
    <property type="evidence" value="ECO:0007669"/>
    <property type="project" value="UniProtKB-EC"/>
</dbReference>
<protein>
    <recommendedName>
        <fullName evidence="9">Beta-xylanase</fullName>
        <ecNumber evidence="9">3.2.1.8</ecNumber>
    </recommendedName>
</protein>
<dbReference type="SUPFAM" id="SSF51445">
    <property type="entry name" value="(Trans)glycosidases"/>
    <property type="match status" value="1"/>
</dbReference>
<accession>A0A8H9H2B1</accession>
<dbReference type="EC" id="3.2.1.8" evidence="9"/>
<evidence type="ECO:0000256" key="10">
    <source>
        <dbReference type="SAM" id="MobiDB-lite"/>
    </source>
</evidence>
<keyword evidence="4" id="KW-0732">Signal</keyword>
<feature type="domain" description="GH10" evidence="11">
    <location>
        <begin position="110"/>
        <end position="416"/>
    </location>
</feature>
<evidence type="ECO:0000256" key="6">
    <source>
        <dbReference type="ARBA" id="ARBA00023277"/>
    </source>
</evidence>
<evidence type="ECO:0000256" key="3">
    <source>
        <dbReference type="ARBA" id="ARBA00022651"/>
    </source>
</evidence>
<evidence type="ECO:0000256" key="4">
    <source>
        <dbReference type="ARBA" id="ARBA00022729"/>
    </source>
</evidence>
<evidence type="ECO:0000256" key="9">
    <source>
        <dbReference type="RuleBase" id="RU361174"/>
    </source>
</evidence>
<keyword evidence="6 9" id="KW-0119">Carbohydrate metabolism</keyword>
<feature type="region of interest" description="Disordered" evidence="10">
    <location>
        <begin position="19"/>
        <end position="53"/>
    </location>
</feature>
<name>A0A8H9H2B1_9ACTN</name>
<gene>
    <name evidence="12" type="ORF">GCM10011574_48840</name>
</gene>
<comment type="caution">
    <text evidence="12">The sequence shown here is derived from an EMBL/GenBank/DDBJ whole genome shotgun (WGS) entry which is preliminary data.</text>
</comment>
<dbReference type="InterPro" id="IPR017853">
    <property type="entry name" value="GH"/>
</dbReference>
<reference evidence="12" key="2">
    <citation type="submission" date="2020-09" db="EMBL/GenBank/DDBJ databases">
        <authorList>
            <person name="Sun Q."/>
            <person name="Zhou Y."/>
        </authorList>
    </citation>
    <scope>NUCLEOTIDE SEQUENCE</scope>
    <source>
        <strain evidence="12">CGMCC 4.7138</strain>
    </source>
</reference>
<evidence type="ECO:0000313" key="12">
    <source>
        <dbReference type="EMBL" id="GGO21453.1"/>
    </source>
</evidence>
<comment type="catalytic activity">
    <reaction evidence="1 9">
        <text>Endohydrolysis of (1-&gt;4)-beta-D-xylosidic linkages in xylans.</text>
        <dbReference type="EC" id="3.2.1.8"/>
    </reaction>
</comment>
<dbReference type="PROSITE" id="PS51760">
    <property type="entry name" value="GH10_2"/>
    <property type="match status" value="1"/>
</dbReference>
<dbReference type="PANTHER" id="PTHR31490:SF88">
    <property type="entry name" value="BETA-XYLANASE"/>
    <property type="match status" value="1"/>
</dbReference>
<comment type="similarity">
    <text evidence="2 9">Belongs to the glycosyl hydrolase 10 (cellulase F) family.</text>
</comment>
<evidence type="ECO:0000313" key="13">
    <source>
        <dbReference type="Proteomes" id="UP000653480"/>
    </source>
</evidence>